<dbReference type="PANTHER" id="PTHR28297">
    <property type="entry name" value="FUNGAL PROTEIN"/>
    <property type="match status" value="1"/>
</dbReference>
<feature type="transmembrane region" description="Helical" evidence="2">
    <location>
        <begin position="121"/>
        <end position="140"/>
    </location>
</feature>
<sequence length="288" mass="31969">MSGSWGTKNVFATFWHNASYKSFGKNHVQESDAEEGTELPLSSYPTTHTSNEQPSSILRPDKRVPSTKLTLHQFLYIVGSHGLGAMIISGGINFAVAYAMYTTTDDPVRLFELPNTLVGDTAVTVIMQTIITWLMEMLIVNRDLRKGNIQPIGFISEPGANNSSPSRLTRGVRWFLLLDLSKKLRKRQRSIKRKLLYLFAQVVRAFAVSVVCFAILFGPSVGILIALGVKDGGDWDYASRWLPEAFKGILGGVLALMTTPFFAMFWMTKCGWNGGIHEAVMINGNENK</sequence>
<gene>
    <name evidence="3" type="ORF">N0V93_003188</name>
</gene>
<reference evidence="3" key="1">
    <citation type="submission" date="2022-10" db="EMBL/GenBank/DDBJ databases">
        <title>Tapping the CABI collections for fungal endophytes: first genome assemblies for Collariella, Neodidymelliopsis, Ascochyta clinopodiicola, Didymella pomorum, Didymosphaeria variabile, Neocosmospora piperis and Neocucurbitaria cava.</title>
        <authorList>
            <person name="Hill R."/>
        </authorList>
    </citation>
    <scope>NUCLEOTIDE SEQUENCE</scope>
    <source>
        <strain evidence="3">IMI 355082</strain>
    </source>
</reference>
<protein>
    <submittedName>
        <fullName evidence="3">Uncharacterized protein</fullName>
    </submittedName>
</protein>
<proteinExistence type="predicted"/>
<keyword evidence="2" id="KW-0812">Transmembrane</keyword>
<feature type="transmembrane region" description="Helical" evidence="2">
    <location>
        <begin position="195"/>
        <end position="228"/>
    </location>
</feature>
<evidence type="ECO:0000313" key="4">
    <source>
        <dbReference type="Proteomes" id="UP001140453"/>
    </source>
</evidence>
<feature type="compositionally biased region" description="Polar residues" evidence="1">
    <location>
        <begin position="43"/>
        <end position="56"/>
    </location>
</feature>
<dbReference type="InterPro" id="IPR018852">
    <property type="entry name" value="DUF2456"/>
</dbReference>
<keyword evidence="2" id="KW-1133">Transmembrane helix</keyword>
<feature type="region of interest" description="Disordered" evidence="1">
    <location>
        <begin position="27"/>
        <end position="62"/>
    </location>
</feature>
<dbReference type="Proteomes" id="UP001140453">
    <property type="component" value="Unassembled WGS sequence"/>
</dbReference>
<name>A0A9W9CYW7_9PEZI</name>
<feature type="transmembrane region" description="Helical" evidence="2">
    <location>
        <begin position="248"/>
        <end position="267"/>
    </location>
</feature>
<dbReference type="PANTHER" id="PTHR28297:SF1">
    <property type="entry name" value="FUNGAL PROTEIN"/>
    <property type="match status" value="1"/>
</dbReference>
<evidence type="ECO:0000313" key="3">
    <source>
        <dbReference type="EMBL" id="KAJ4393971.1"/>
    </source>
</evidence>
<keyword evidence="4" id="KW-1185">Reference proteome</keyword>
<dbReference type="Pfam" id="PF10445">
    <property type="entry name" value="DUF2456"/>
    <property type="match status" value="1"/>
</dbReference>
<comment type="caution">
    <text evidence="3">The sequence shown here is derived from an EMBL/GenBank/DDBJ whole genome shotgun (WGS) entry which is preliminary data.</text>
</comment>
<dbReference type="EMBL" id="JAPEVB010000002">
    <property type="protein sequence ID" value="KAJ4393971.1"/>
    <property type="molecule type" value="Genomic_DNA"/>
</dbReference>
<evidence type="ECO:0000256" key="2">
    <source>
        <dbReference type="SAM" id="Phobius"/>
    </source>
</evidence>
<dbReference type="OrthoDB" id="15595at2759"/>
<accession>A0A9W9CYW7</accession>
<organism evidence="3 4">
    <name type="scientific">Gnomoniopsis smithogilvyi</name>
    <dbReference type="NCBI Taxonomy" id="1191159"/>
    <lineage>
        <taxon>Eukaryota</taxon>
        <taxon>Fungi</taxon>
        <taxon>Dikarya</taxon>
        <taxon>Ascomycota</taxon>
        <taxon>Pezizomycotina</taxon>
        <taxon>Sordariomycetes</taxon>
        <taxon>Sordariomycetidae</taxon>
        <taxon>Diaporthales</taxon>
        <taxon>Gnomoniaceae</taxon>
        <taxon>Gnomoniopsis</taxon>
    </lineage>
</organism>
<evidence type="ECO:0000256" key="1">
    <source>
        <dbReference type="SAM" id="MobiDB-lite"/>
    </source>
</evidence>
<feature type="transmembrane region" description="Helical" evidence="2">
    <location>
        <begin position="74"/>
        <end position="101"/>
    </location>
</feature>
<keyword evidence="2" id="KW-0472">Membrane</keyword>
<dbReference type="AlphaFoldDB" id="A0A9W9CYW7"/>